<dbReference type="GO" id="GO:0071770">
    <property type="term" value="P:DIM/DIP cell wall layer assembly"/>
    <property type="evidence" value="ECO:0007669"/>
    <property type="project" value="TreeGrafter"/>
</dbReference>
<dbReference type="FunFam" id="3.40.50.720:FF:000209">
    <property type="entry name" value="Polyketide synthase Pks12"/>
    <property type="match status" value="1"/>
</dbReference>
<dbReference type="SMART" id="SM00826">
    <property type="entry name" value="PKS_DH"/>
    <property type="match status" value="1"/>
</dbReference>
<dbReference type="InterPro" id="IPR020806">
    <property type="entry name" value="PKS_PP-bd"/>
</dbReference>
<dbReference type="eggNOG" id="COG0604">
    <property type="taxonomic scope" value="Bacteria"/>
</dbReference>
<dbReference type="FunFam" id="3.40.47.10:FF:000019">
    <property type="entry name" value="Polyketide synthase type I"/>
    <property type="match status" value="1"/>
</dbReference>
<keyword evidence="16" id="KW-1185">Reference proteome</keyword>
<evidence type="ECO:0000256" key="2">
    <source>
        <dbReference type="ARBA" id="ARBA00022553"/>
    </source>
</evidence>
<dbReference type="PROSITE" id="PS00606">
    <property type="entry name" value="KS3_1"/>
    <property type="match status" value="1"/>
</dbReference>
<dbReference type="Pfam" id="PF00698">
    <property type="entry name" value="Acyl_transf_1"/>
    <property type="match status" value="1"/>
</dbReference>
<sequence>MTATTPDQRDLLKNALLEIKKMRARVNELEQRRVEPIAIVGMGCRLPGHVDGLASFWTLIRDGVAGIEDMPAGRWDAEAIYDPDPGVPGKSHARRGGFVDDVDRFDPFPFRITPREAASMDPQQRVFLEVAWEALEDAGLDLDRLAGSRTGVFVGAYTNDHMLFDYGKLDRIDAYTGTGNLLSFIGGRLSHVLDLRGPCVTVDTACSSGLVGLHLACQSLRAGESDVGVAGGVNMMLQPQTTLMLTKLRALSPEGRCKTFDAAADGYVRSEGCGVVVLKRLSDAVAAGDRIWAVVRGSSVNQNGRSSWITAPNGVAQEAVIQEALAAAGLDPREVGLLEAHGSGTPVGDPVEVEALLNVYGAADGDAAPCLLSSVKPNLGHMESAAGAVGLIKAVLCLHHEAVAPHLNLEELNPKIVLEGTRVSIPKQLTPWPRGQRPRYASVSAFGLSGINGHAVLQEGPARAQPNAEARAAYLLPLSAHSPEALQALVLSYRAMLAEPATADQEIADLSYTAGARRAHREHRAAIVATSLDELRKKLDMLSEDRREPGVAKGVASARLQPVFVFPGQGGQWAGMGRELLATQPAFAAAIARCEAAMQQFVDWSLTSVLVGDGPGLDRISVIQPTLFSVQVALSELMASWGVRPGAVIGHSMGEVAAAHVSGALDLDDALRIICRRSQLLERISGEGAMALVELSPEDTRELLRGREHAVSLAVSNSHRSTVISGDVATIDEILAILQTQAVFCRRVKVDVASHSPQVDVLRDELLEILEGIAPHSGAIPMYSTVMVEEQPGAELTPEYWVHNLRDPVQFAATVDMAVEREHTVFVEIGPHPVLLPAIEEGLQRSECDGAAAVIMRRNESEIANVLATAAMLYTRGATLEWPSVNGQGQVATLPQYPWQRQRMWREDAYTAAQRRVASATTSDGSMLGAHIEPVGRGAAHRWQQPVDLVDWPYLGDHRVQGAVLAPGVLFVDMMLEAAQQALGERVAGLRDIAFEAVLALGEEQPASTQVVLGEERLDGPGLEFFSRTADGSWERNAQAGVALAQAGASETRESVDLAAIRARCRRALSAGEHYERVGASGLEYGPAFQGVAGVSLGDDEALARLSLPDEVTNKSGKSGKSGARLHPSLLDASLQVVATLLPTAADNAFYLPVAVDELRLAAFDGERAPSELWCHVRLRSGSEVDAAEGFLGDVALYDLDGRAVLTLSGVHIKSVGEASANASLDGWLYENAWREAPRQAVEAGAEGTWLVVTEHEQAEQPGEGLGEALCAALEKRGGSCIVASMGASFADRGGDGRRNFELDPEVAGDWSQWLSAARAAAASDIRGVVYLPAATALAGEPLTAETALAAQRLVTVAPLLLTQALLSAGFRDPPRLLLITRNVWAGDDAPSACAQAPLWGLGSTVDFEHPELRCTRIDLGAQSAADAAEDIVSEICATRPSGGEVSSHDERAIKLHGDERQVLRLTQVRPDEALTRAESTAKLAAAGERAFRLASGRNSGIDGLVWQQVSRPQPGPGEVEIAISHAGVNFLDVLRALDVVSLDLGYFGHECAGTITALGAGVEGLELGQEVMAIAPNSLGRYVLAQQELVLVRPDQIAAAEASGILVSFLTAFYALREVARLRAGERVLIHAASGGVGLAAVQMAKHLGAEILATAGSEEKRAHLRSLGISHVFDSRSSDFVEGVREATGGVGVDVVLNSLSGEFIPLSLSLLRAHGRFIEIGKRDYFDDRALGLRPFLNNLSFSLVDMASMCVQCPARVREVLDAMMELFRDGSLAPAPTRVYRSDELHAALHTMARGGHIGKLVVALEDPDAILIQSSVLETGQMDSEKSYLITGGCGGLGLSVARAMVQRGARHLMLLGRSGGNDASARAVAEMEAEGAELRVVAADVADEARMGEVIAELRETMPPLGGIIHAAGILDDAVITHLDVARLHRVMAPKMLGAVNLDRLTRDCELDFFVLFSSATTLIGSPGQANYCAANTFLDAFAHHLRARGRRALSINWGAWTEVGLAAAQDNRGARLEHRGLGAMNPEQGAEAFLSVLSSAHAQIGVMSLDVRQWQQYYPKAAGSPLFSELGAEAASAGAAKGENEFVSALRAAPAAQRAMLMEEYVRTQIIEVLRIPADRVDADASFRGLGLDSLMAIEFRNRLESISGLTLSATMVWSYPTPRALAAELLRRMDDGASDGANAPTDDLAEVETLHGDGLANALASELAELEGDEFA</sequence>
<dbReference type="GO" id="GO:0031177">
    <property type="term" value="F:phosphopantetheine binding"/>
    <property type="evidence" value="ECO:0007669"/>
    <property type="project" value="InterPro"/>
</dbReference>
<dbReference type="Pfam" id="PF08659">
    <property type="entry name" value="KR"/>
    <property type="match status" value="1"/>
</dbReference>
<reference evidence="14 16" key="1">
    <citation type="journal article" date="2010" name="Stand. Genomic Sci.">
        <title>Complete genome sequence of Haliangium ochraceum type strain (SMP-2).</title>
        <authorList>
            <consortium name="US DOE Joint Genome Institute (JGI-PGF)"/>
            <person name="Ivanova N."/>
            <person name="Daum C."/>
            <person name="Lang E."/>
            <person name="Abt B."/>
            <person name="Kopitz M."/>
            <person name="Saunders E."/>
            <person name="Lapidus A."/>
            <person name="Lucas S."/>
            <person name="Glavina Del Rio T."/>
            <person name="Nolan M."/>
            <person name="Tice H."/>
            <person name="Copeland A."/>
            <person name="Cheng J.F."/>
            <person name="Chen F."/>
            <person name="Bruce D."/>
            <person name="Goodwin L."/>
            <person name="Pitluck S."/>
            <person name="Mavromatis K."/>
            <person name="Pati A."/>
            <person name="Mikhailova N."/>
            <person name="Chen A."/>
            <person name="Palaniappan K."/>
            <person name="Land M."/>
            <person name="Hauser L."/>
            <person name="Chang Y.J."/>
            <person name="Jeffries C.D."/>
            <person name="Detter J.C."/>
            <person name="Brettin T."/>
            <person name="Rohde M."/>
            <person name="Goker M."/>
            <person name="Bristow J."/>
            <person name="Markowitz V."/>
            <person name="Eisen J.A."/>
            <person name="Hugenholtz P."/>
            <person name="Kyrpides N.C."/>
            <person name="Klenk H.P."/>
        </authorList>
    </citation>
    <scope>NUCLEOTIDE SEQUENCE [LARGE SCALE GENOMIC DNA]</scope>
    <source>
        <strain evidence="14">DSM 14365</strain>
        <strain evidence="16">DSM 14365 / CIP 107738 / JCM 11303 / AJ 13395 / SMP-2</strain>
    </source>
</reference>
<evidence type="ECO:0000256" key="1">
    <source>
        <dbReference type="ARBA" id="ARBA00022450"/>
    </source>
</evidence>
<dbReference type="Gene3D" id="3.30.70.3290">
    <property type="match status" value="1"/>
</dbReference>
<dbReference type="SMART" id="SM01294">
    <property type="entry name" value="PKS_PP_betabranch"/>
    <property type="match status" value="1"/>
</dbReference>
<dbReference type="SMART" id="SM00825">
    <property type="entry name" value="PKS_KS"/>
    <property type="match status" value="1"/>
</dbReference>
<keyword evidence="6" id="KW-0511">Multifunctional enzyme</keyword>
<dbReference type="Gene3D" id="3.40.50.720">
    <property type="entry name" value="NAD(P)-binding Rossmann-like Domain"/>
    <property type="match status" value="3"/>
</dbReference>
<dbReference type="PROSITE" id="PS52019">
    <property type="entry name" value="PKS_MFAS_DH"/>
    <property type="match status" value="1"/>
</dbReference>
<dbReference type="GO" id="GO:0004315">
    <property type="term" value="F:3-oxoacyl-[acyl-carrier-protein] synthase activity"/>
    <property type="evidence" value="ECO:0007669"/>
    <property type="project" value="InterPro"/>
</dbReference>
<keyword evidence="1" id="KW-0596">Phosphopantetheine</keyword>
<dbReference type="InterPro" id="IPR018201">
    <property type="entry name" value="Ketoacyl_synth_AS"/>
</dbReference>
<dbReference type="SUPFAM" id="SSF47336">
    <property type="entry name" value="ACP-like"/>
    <property type="match status" value="1"/>
</dbReference>
<gene>
    <name evidence="15" type="primary">hliT</name>
    <name evidence="14" type="ordered locus">Hoch_1186</name>
</gene>
<dbReference type="Gene3D" id="3.40.47.10">
    <property type="match status" value="1"/>
</dbReference>
<dbReference type="OrthoDB" id="5476655at2"/>
<feature type="region of interest" description="N-terminal hotdog fold" evidence="9">
    <location>
        <begin position="925"/>
        <end position="1049"/>
    </location>
</feature>
<organism evidence="14 16">
    <name type="scientific">Haliangium ochraceum (strain DSM 14365 / JCM 11303 / SMP-2)</name>
    <dbReference type="NCBI Taxonomy" id="502025"/>
    <lineage>
        <taxon>Bacteria</taxon>
        <taxon>Pseudomonadati</taxon>
        <taxon>Myxococcota</taxon>
        <taxon>Polyangia</taxon>
        <taxon>Haliangiales</taxon>
        <taxon>Kofleriaceae</taxon>
        <taxon>Haliangium</taxon>
    </lineage>
</organism>
<dbReference type="InterPro" id="IPR002364">
    <property type="entry name" value="Quin_OxRdtase/zeta-crystal_CS"/>
</dbReference>
<evidence type="ECO:0000259" key="11">
    <source>
        <dbReference type="PROSITE" id="PS50075"/>
    </source>
</evidence>
<dbReference type="eggNOG" id="COG1028">
    <property type="taxonomic scope" value="Bacteria"/>
</dbReference>
<dbReference type="eggNOG" id="COG3321">
    <property type="taxonomic scope" value="Bacteria"/>
</dbReference>
<dbReference type="Gene3D" id="1.10.1200.10">
    <property type="entry name" value="ACP-like"/>
    <property type="match status" value="1"/>
</dbReference>
<dbReference type="SUPFAM" id="SSF53901">
    <property type="entry name" value="Thiolase-like"/>
    <property type="match status" value="1"/>
</dbReference>
<dbReference type="InterPro" id="IPR014031">
    <property type="entry name" value="Ketoacyl_synth_C"/>
</dbReference>
<dbReference type="InterPro" id="IPR011032">
    <property type="entry name" value="GroES-like_sf"/>
</dbReference>
<dbReference type="Pfam" id="PF08240">
    <property type="entry name" value="ADH_N"/>
    <property type="match status" value="1"/>
</dbReference>
<evidence type="ECO:0000256" key="10">
    <source>
        <dbReference type="RuleBase" id="RU361277"/>
    </source>
</evidence>
<dbReference type="InterPro" id="IPR049900">
    <property type="entry name" value="PKS_mFAS_DH"/>
</dbReference>
<evidence type="ECO:0000256" key="8">
    <source>
        <dbReference type="ARBA" id="ARBA00054155"/>
    </source>
</evidence>
<comment type="cofactor">
    <cofactor evidence="10">
        <name>Zn(2+)</name>
        <dbReference type="ChEBI" id="CHEBI:29105"/>
    </cofactor>
</comment>
<dbReference type="Pfam" id="PF14765">
    <property type="entry name" value="PS-DH"/>
    <property type="match status" value="1"/>
</dbReference>
<keyword evidence="4" id="KW-0521">NADP</keyword>
<dbReference type="InterPro" id="IPR020841">
    <property type="entry name" value="PKS_Beta-ketoAc_synthase_dom"/>
</dbReference>
<dbReference type="InterPro" id="IPR042104">
    <property type="entry name" value="PKS_dehydratase_sf"/>
</dbReference>
<feature type="region of interest" description="C-terminal hotdog fold" evidence="9">
    <location>
        <begin position="1066"/>
        <end position="1222"/>
    </location>
</feature>
<dbReference type="InterPro" id="IPR057326">
    <property type="entry name" value="KR_dom"/>
</dbReference>
<dbReference type="Pfam" id="PF00109">
    <property type="entry name" value="ketoacyl-synt"/>
    <property type="match status" value="1"/>
</dbReference>
<dbReference type="EMBL" id="CP001804">
    <property type="protein sequence ID" value="ACY13753.1"/>
    <property type="molecule type" value="Genomic_DNA"/>
</dbReference>
<dbReference type="GO" id="GO:0006633">
    <property type="term" value="P:fatty acid biosynthetic process"/>
    <property type="evidence" value="ECO:0007669"/>
    <property type="project" value="InterPro"/>
</dbReference>
<dbReference type="HOGENOM" id="CLU_000022_31_5_7"/>
<dbReference type="InterPro" id="IPR049552">
    <property type="entry name" value="PKS_DH_N"/>
</dbReference>
<dbReference type="InterPro" id="IPR016039">
    <property type="entry name" value="Thiolase-like"/>
</dbReference>
<dbReference type="InterPro" id="IPR049551">
    <property type="entry name" value="PKS_DH_C"/>
</dbReference>
<evidence type="ECO:0000256" key="9">
    <source>
        <dbReference type="PROSITE-ProRule" id="PRU01363"/>
    </source>
</evidence>
<dbReference type="PANTHER" id="PTHR43775:SF37">
    <property type="entry name" value="SI:DKEY-61P9.11"/>
    <property type="match status" value="1"/>
</dbReference>
<dbReference type="PROSITE" id="PS01162">
    <property type="entry name" value="QOR_ZETA_CRYSTAL"/>
    <property type="match status" value="1"/>
</dbReference>
<dbReference type="InterPro" id="IPR036736">
    <property type="entry name" value="ACP-like_sf"/>
</dbReference>
<dbReference type="InterPro" id="IPR016035">
    <property type="entry name" value="Acyl_Trfase/lysoPLipase"/>
</dbReference>
<comment type="similarity">
    <text evidence="10">Belongs to the zinc-containing alcohol dehydrogenase family.</text>
</comment>
<feature type="active site" description="Proton acceptor; for dehydratase activity" evidence="9">
    <location>
        <position position="958"/>
    </location>
</feature>
<feature type="domain" description="PKS/mFAS DH" evidence="13">
    <location>
        <begin position="925"/>
        <end position="1222"/>
    </location>
</feature>
<dbReference type="GO" id="GO:0005737">
    <property type="term" value="C:cytoplasm"/>
    <property type="evidence" value="ECO:0007669"/>
    <property type="project" value="TreeGrafter"/>
</dbReference>
<dbReference type="KEGG" id="hoh:Hoch_1186"/>
<dbReference type="PROSITE" id="PS50075">
    <property type="entry name" value="CARRIER"/>
    <property type="match status" value="1"/>
</dbReference>
<dbReference type="CDD" id="cd00833">
    <property type="entry name" value="PKS"/>
    <property type="match status" value="1"/>
</dbReference>
<dbReference type="SUPFAM" id="SSF55048">
    <property type="entry name" value="Probable ACP-binding domain of malonyl-CoA ACP transacylase"/>
    <property type="match status" value="1"/>
</dbReference>
<dbReference type="RefSeq" id="WP_012826364.1">
    <property type="nucleotide sequence ID" value="NC_013440.1"/>
</dbReference>
<dbReference type="CDD" id="cd05195">
    <property type="entry name" value="enoyl_red"/>
    <property type="match status" value="1"/>
</dbReference>
<evidence type="ECO:0000256" key="6">
    <source>
        <dbReference type="ARBA" id="ARBA00023268"/>
    </source>
</evidence>
<dbReference type="SMART" id="SM00829">
    <property type="entry name" value="PKS_ER"/>
    <property type="match status" value="1"/>
</dbReference>
<keyword evidence="10" id="KW-0479">Metal-binding</keyword>
<feature type="domain" description="Carrier" evidence="11">
    <location>
        <begin position="2108"/>
        <end position="2182"/>
    </location>
</feature>
<dbReference type="SMART" id="SM00827">
    <property type="entry name" value="PKS_AT"/>
    <property type="match status" value="1"/>
</dbReference>
<proteinExistence type="inferred from homology"/>
<dbReference type="GO" id="GO:0004312">
    <property type="term" value="F:fatty acid synthase activity"/>
    <property type="evidence" value="ECO:0007669"/>
    <property type="project" value="TreeGrafter"/>
</dbReference>
<dbReference type="Pfam" id="PF21089">
    <property type="entry name" value="PKS_DH_N"/>
    <property type="match status" value="1"/>
</dbReference>
<evidence type="ECO:0000256" key="3">
    <source>
        <dbReference type="ARBA" id="ARBA00022679"/>
    </source>
</evidence>
<dbReference type="InterPro" id="IPR020843">
    <property type="entry name" value="ER"/>
</dbReference>
<dbReference type="Gene3D" id="3.90.180.10">
    <property type="entry name" value="Medium-chain alcohol dehydrogenases, catalytic domain"/>
    <property type="match status" value="1"/>
</dbReference>
<evidence type="ECO:0000259" key="12">
    <source>
        <dbReference type="PROSITE" id="PS52004"/>
    </source>
</evidence>
<keyword evidence="2" id="KW-0597">Phosphoprotein</keyword>
<dbReference type="InterPro" id="IPR020807">
    <property type="entry name" value="PKS_DH"/>
</dbReference>
<dbReference type="Pfam" id="PF22621">
    <property type="entry name" value="CurL-like_PKS_C"/>
    <property type="match status" value="1"/>
</dbReference>
<dbReference type="InterPro" id="IPR013154">
    <property type="entry name" value="ADH-like_N"/>
</dbReference>
<dbReference type="FunFam" id="3.40.366.10:FF:000002">
    <property type="entry name" value="Probable polyketide synthase 2"/>
    <property type="match status" value="1"/>
</dbReference>
<dbReference type="SUPFAM" id="SSF52151">
    <property type="entry name" value="FabD/lysophospholipase-like"/>
    <property type="match status" value="1"/>
</dbReference>
<dbReference type="Pfam" id="PF02801">
    <property type="entry name" value="Ketoacyl-synt_C"/>
    <property type="match status" value="1"/>
</dbReference>
<comment type="function">
    <text evidence="8">Involved in production of the polyketide antibiotic thailandamide.</text>
</comment>
<protein>
    <submittedName>
        <fullName evidence="14">Acyl transferase</fullName>
    </submittedName>
    <submittedName>
        <fullName evidence="15">Polyketide synthase</fullName>
    </submittedName>
</protein>
<evidence type="ECO:0000259" key="13">
    <source>
        <dbReference type="PROSITE" id="PS52019"/>
    </source>
</evidence>
<dbReference type="InterPro" id="IPR002328">
    <property type="entry name" value="ADH_Zn_CS"/>
</dbReference>
<dbReference type="STRING" id="502025.Hoch_1186"/>
<dbReference type="Proteomes" id="UP000001880">
    <property type="component" value="Chromosome"/>
</dbReference>
<dbReference type="InterPro" id="IPR016036">
    <property type="entry name" value="Malonyl_transacylase_ACP-bd"/>
</dbReference>
<dbReference type="Gene3D" id="3.10.129.110">
    <property type="entry name" value="Polyketide synthase dehydratase"/>
    <property type="match status" value="1"/>
</dbReference>
<dbReference type="SMART" id="SM00823">
    <property type="entry name" value="PKS_PP"/>
    <property type="match status" value="1"/>
</dbReference>
<keyword evidence="10" id="KW-0862">Zinc</keyword>
<dbReference type="InterPro" id="IPR036291">
    <property type="entry name" value="NAD(P)-bd_dom_sf"/>
</dbReference>
<dbReference type="InterPro" id="IPR014043">
    <property type="entry name" value="Acyl_transferase_dom"/>
</dbReference>
<accession>D0LS56</accession>
<evidence type="ECO:0000256" key="7">
    <source>
        <dbReference type="ARBA" id="ARBA00023315"/>
    </source>
</evidence>
<evidence type="ECO:0000256" key="5">
    <source>
        <dbReference type="ARBA" id="ARBA00023002"/>
    </source>
</evidence>
<keyword evidence="7" id="KW-0012">Acyltransferase</keyword>
<dbReference type="Pfam" id="PF00550">
    <property type="entry name" value="PP-binding"/>
    <property type="match status" value="1"/>
</dbReference>
<dbReference type="SUPFAM" id="SSF50129">
    <property type="entry name" value="GroES-like"/>
    <property type="match status" value="1"/>
</dbReference>
<dbReference type="InterPro" id="IPR013968">
    <property type="entry name" value="PKS_KR"/>
</dbReference>
<dbReference type="Gene3D" id="3.40.366.10">
    <property type="entry name" value="Malonyl-Coenzyme A Acyl Carrier Protein, domain 2"/>
    <property type="match status" value="1"/>
</dbReference>
<dbReference type="SMART" id="SM00822">
    <property type="entry name" value="PKS_KR"/>
    <property type="match status" value="1"/>
</dbReference>
<dbReference type="InterPro" id="IPR014030">
    <property type="entry name" value="Ketoacyl_synth_N"/>
</dbReference>
<dbReference type="EMBL" id="KU523557">
    <property type="protein sequence ID" value="AMM72021.1"/>
    <property type="molecule type" value="Genomic_DNA"/>
</dbReference>
<dbReference type="GO" id="GO:0005886">
    <property type="term" value="C:plasma membrane"/>
    <property type="evidence" value="ECO:0007669"/>
    <property type="project" value="TreeGrafter"/>
</dbReference>
<dbReference type="CDD" id="cd08955">
    <property type="entry name" value="KR_2_FAS_SDR_x"/>
    <property type="match status" value="1"/>
</dbReference>
<dbReference type="InterPro" id="IPR001227">
    <property type="entry name" value="Ac_transferase_dom_sf"/>
</dbReference>
<dbReference type="GO" id="GO:0016616">
    <property type="term" value="F:oxidoreductase activity, acting on the CH-OH group of donors, NAD or NADP as acceptor"/>
    <property type="evidence" value="ECO:0007669"/>
    <property type="project" value="UniProtKB-ARBA"/>
</dbReference>
<dbReference type="PANTHER" id="PTHR43775">
    <property type="entry name" value="FATTY ACID SYNTHASE"/>
    <property type="match status" value="1"/>
</dbReference>
<evidence type="ECO:0000313" key="14">
    <source>
        <dbReference type="EMBL" id="ACY13753.1"/>
    </source>
</evidence>
<feature type="domain" description="Ketosynthase family 3 (KS3)" evidence="12">
    <location>
        <begin position="34"/>
        <end position="459"/>
    </location>
</feature>
<dbReference type="PROSITE" id="PS00059">
    <property type="entry name" value="ADH_ZINC"/>
    <property type="match status" value="1"/>
</dbReference>
<dbReference type="InterPro" id="IPR050091">
    <property type="entry name" value="PKS_NRPS_Biosynth_Enz"/>
</dbReference>
<feature type="active site" description="Proton donor; for dehydratase activity" evidence="9">
    <location>
        <position position="1132"/>
    </location>
</feature>
<name>D0LS56_HALO1</name>
<dbReference type="InterPro" id="IPR009081">
    <property type="entry name" value="PP-bd_ACP"/>
</dbReference>
<dbReference type="SUPFAM" id="SSF51735">
    <property type="entry name" value="NAD(P)-binding Rossmann-fold domains"/>
    <property type="match status" value="3"/>
</dbReference>
<evidence type="ECO:0000256" key="4">
    <source>
        <dbReference type="ARBA" id="ARBA00022857"/>
    </source>
</evidence>
<reference evidence="15" key="2">
    <citation type="journal article" date="2016" name="Sci. Rep.">
        <title>Heterologous Production of the Marine Myxobacterial Antibiotic Haliangicin and Its Unnatural Analogues Generated by Engineering of the Biochemical Pathway.</title>
        <authorList>
            <person name="Sun Y."/>
            <person name="Feng Z."/>
            <person name="Tomura T."/>
            <person name="Suzuki A."/>
            <person name="Miyano S."/>
            <person name="Tsuge T."/>
            <person name="Mori H."/>
            <person name="Suh J.W."/>
            <person name="Iizuka T."/>
            <person name="Fudou R."/>
            <person name="Ojika M."/>
        </authorList>
    </citation>
    <scope>NUCLEOTIDE SEQUENCE</scope>
    <source>
        <strain evidence="15">SMP-2</strain>
    </source>
</reference>
<evidence type="ECO:0000313" key="16">
    <source>
        <dbReference type="Proteomes" id="UP000001880"/>
    </source>
</evidence>
<keyword evidence="3 14" id="KW-0808">Transferase</keyword>
<dbReference type="PROSITE" id="PS52004">
    <property type="entry name" value="KS3_2"/>
    <property type="match status" value="1"/>
</dbReference>
<dbReference type="GO" id="GO:0008270">
    <property type="term" value="F:zinc ion binding"/>
    <property type="evidence" value="ECO:0007669"/>
    <property type="project" value="InterPro"/>
</dbReference>
<evidence type="ECO:0000313" key="15">
    <source>
        <dbReference type="EMBL" id="AMM72021.1"/>
    </source>
</evidence>
<dbReference type="Pfam" id="PF00107">
    <property type="entry name" value="ADH_zinc_N"/>
    <property type="match status" value="1"/>
</dbReference>
<keyword evidence="5" id="KW-0560">Oxidoreductase</keyword>
<dbReference type="InterPro" id="IPR013149">
    <property type="entry name" value="ADH-like_C"/>
</dbReference>